<reference evidence="2" key="1">
    <citation type="submission" date="2020-06" db="EMBL/GenBank/DDBJ databases">
        <authorList>
            <person name="Li T."/>
            <person name="Hu X."/>
            <person name="Zhang T."/>
            <person name="Song X."/>
            <person name="Zhang H."/>
            <person name="Dai N."/>
            <person name="Sheng W."/>
            <person name="Hou X."/>
            <person name="Wei L."/>
        </authorList>
    </citation>
    <scope>NUCLEOTIDE SEQUENCE</scope>
    <source>
        <strain evidence="2">3651</strain>
        <tissue evidence="2">Leaf</tissue>
    </source>
</reference>
<comment type="caution">
    <text evidence="2">The sequence shown here is derived from an EMBL/GenBank/DDBJ whole genome shotgun (WGS) entry which is preliminary data.</text>
</comment>
<evidence type="ECO:0000313" key="3">
    <source>
        <dbReference type="Proteomes" id="UP001293254"/>
    </source>
</evidence>
<dbReference type="Proteomes" id="UP001293254">
    <property type="component" value="Unassembled WGS sequence"/>
</dbReference>
<feature type="region of interest" description="Disordered" evidence="1">
    <location>
        <begin position="1"/>
        <end position="23"/>
    </location>
</feature>
<evidence type="ECO:0000313" key="2">
    <source>
        <dbReference type="EMBL" id="KAK4421554.1"/>
    </source>
</evidence>
<organism evidence="2 3">
    <name type="scientific">Sesamum alatum</name>
    <dbReference type="NCBI Taxonomy" id="300844"/>
    <lineage>
        <taxon>Eukaryota</taxon>
        <taxon>Viridiplantae</taxon>
        <taxon>Streptophyta</taxon>
        <taxon>Embryophyta</taxon>
        <taxon>Tracheophyta</taxon>
        <taxon>Spermatophyta</taxon>
        <taxon>Magnoliopsida</taxon>
        <taxon>eudicotyledons</taxon>
        <taxon>Gunneridae</taxon>
        <taxon>Pentapetalae</taxon>
        <taxon>asterids</taxon>
        <taxon>lamiids</taxon>
        <taxon>Lamiales</taxon>
        <taxon>Pedaliaceae</taxon>
        <taxon>Sesamum</taxon>
    </lineage>
</organism>
<proteinExistence type="predicted"/>
<sequence>MSDGASGASGRVAASDSESGWKGVVSVREEKVRVVEGGGGKTEKEGVTFLAESATLNGDRQMKGKEGDRPIKSDAEIKEIGGEGSGDVVVLEDIRAKSLIPELVSNDGVLGKGKAADQSTRVSRREGCLRLSEIKAGFEPFC</sequence>
<dbReference type="EMBL" id="JACGWO010000008">
    <property type="protein sequence ID" value="KAK4421554.1"/>
    <property type="molecule type" value="Genomic_DNA"/>
</dbReference>
<gene>
    <name evidence="2" type="ORF">Salat_2106000</name>
</gene>
<keyword evidence="3" id="KW-1185">Reference proteome</keyword>
<accession>A0AAE1Y0T8</accession>
<dbReference type="AlphaFoldDB" id="A0AAE1Y0T8"/>
<evidence type="ECO:0000256" key="1">
    <source>
        <dbReference type="SAM" id="MobiDB-lite"/>
    </source>
</evidence>
<name>A0AAE1Y0T8_9LAMI</name>
<protein>
    <submittedName>
        <fullName evidence="2">Uncharacterized protein</fullName>
    </submittedName>
</protein>
<reference evidence="2" key="2">
    <citation type="journal article" date="2024" name="Plant">
        <title>Genomic evolution and insights into agronomic trait innovations of Sesamum species.</title>
        <authorList>
            <person name="Miao H."/>
            <person name="Wang L."/>
            <person name="Qu L."/>
            <person name="Liu H."/>
            <person name="Sun Y."/>
            <person name="Le M."/>
            <person name="Wang Q."/>
            <person name="Wei S."/>
            <person name="Zheng Y."/>
            <person name="Lin W."/>
            <person name="Duan Y."/>
            <person name="Cao H."/>
            <person name="Xiong S."/>
            <person name="Wang X."/>
            <person name="Wei L."/>
            <person name="Li C."/>
            <person name="Ma Q."/>
            <person name="Ju M."/>
            <person name="Zhao R."/>
            <person name="Li G."/>
            <person name="Mu C."/>
            <person name="Tian Q."/>
            <person name="Mei H."/>
            <person name="Zhang T."/>
            <person name="Gao T."/>
            <person name="Zhang H."/>
        </authorList>
    </citation>
    <scope>NUCLEOTIDE SEQUENCE</scope>
    <source>
        <strain evidence="2">3651</strain>
    </source>
</reference>